<name>A0AAQ3LYM2_9PEZI</name>
<feature type="region of interest" description="Disordered" evidence="1">
    <location>
        <begin position="1"/>
        <end position="293"/>
    </location>
</feature>
<dbReference type="Proteomes" id="UP001303373">
    <property type="component" value="Chromosome 1"/>
</dbReference>
<feature type="compositionally biased region" description="Low complexity" evidence="1">
    <location>
        <begin position="198"/>
        <end position="213"/>
    </location>
</feature>
<feature type="compositionally biased region" description="Polar residues" evidence="1">
    <location>
        <begin position="146"/>
        <end position="159"/>
    </location>
</feature>
<dbReference type="AlphaFoldDB" id="A0AAQ3LYM2"/>
<reference evidence="2 3" key="1">
    <citation type="submission" date="2023-11" db="EMBL/GenBank/DDBJ databases">
        <title>An acidophilic fungus is an integral part of prey digestion in a carnivorous sundew plant.</title>
        <authorList>
            <person name="Tsai I.J."/>
        </authorList>
    </citation>
    <scope>NUCLEOTIDE SEQUENCE [LARGE SCALE GENOMIC DNA]</scope>
    <source>
        <strain evidence="2">169a</strain>
    </source>
</reference>
<dbReference type="EMBL" id="CP138580">
    <property type="protein sequence ID" value="WPG97936.1"/>
    <property type="molecule type" value="Genomic_DNA"/>
</dbReference>
<accession>A0AAQ3LYM2</accession>
<feature type="compositionally biased region" description="Polar residues" evidence="1">
    <location>
        <begin position="96"/>
        <end position="108"/>
    </location>
</feature>
<evidence type="ECO:0000256" key="1">
    <source>
        <dbReference type="SAM" id="MobiDB-lite"/>
    </source>
</evidence>
<proteinExistence type="predicted"/>
<protein>
    <submittedName>
        <fullName evidence="2">Uncharacterized protein</fullName>
    </submittedName>
</protein>
<sequence>MASPSRLPSMRRPAPPAGRSRPLSMIEIQPLNADSNASMLQPTSVQAKRRSLLPQSAGRASAYDELPDRVETVDEEEGGAQRSTGEESKSVPARRTLQQPSSRLTRPTSVYGVPGMGRAPAARSLAAPKEEKLSAREESLAKLTGSKPTAHSRLPSTAEASGLRRTASVKPPQTASVNRGLSRTTSLRSNANAAHNRATSASTIPPAAPPTHTRGSMSVGGPPSRTPGSTSPTSPGSLTTSRLSSTAPTRAIVPPNSRPAFNTYQQHYSPMKSARPKPPLPSGRASQPAPAAVDESCGTEMTLEQIELLQLSLLHQSSGNIMREYEASARRHLSRKHAKLQSEYKSIHGIEREQRRLANLAALEAWCPDAVLLTENLHILGRVHAEVRSLTDEEGRYAELVAVLEAWVEDAEGVFANARVGFVERLPEIWRSTHASLALRLRAMQRDLASLPPPPPQNEYPPSAVGSILRHCTSIVAEMLKEMEVMTKLEREILQCEQARLNEAVNALSLQNEQQQSDVGSAGWVPAWQRVS</sequence>
<feature type="compositionally biased region" description="Low complexity" evidence="1">
    <location>
        <begin position="8"/>
        <end position="22"/>
    </location>
</feature>
<feature type="compositionally biased region" description="Polar residues" evidence="1">
    <location>
        <begin position="259"/>
        <end position="268"/>
    </location>
</feature>
<keyword evidence="3" id="KW-1185">Reference proteome</keyword>
<organism evidence="2 3">
    <name type="scientific">Acrodontium crateriforme</name>
    <dbReference type="NCBI Taxonomy" id="150365"/>
    <lineage>
        <taxon>Eukaryota</taxon>
        <taxon>Fungi</taxon>
        <taxon>Dikarya</taxon>
        <taxon>Ascomycota</taxon>
        <taxon>Pezizomycotina</taxon>
        <taxon>Dothideomycetes</taxon>
        <taxon>Dothideomycetidae</taxon>
        <taxon>Mycosphaerellales</taxon>
        <taxon>Teratosphaeriaceae</taxon>
        <taxon>Acrodontium</taxon>
    </lineage>
</organism>
<feature type="compositionally biased region" description="Polar residues" evidence="1">
    <location>
        <begin position="171"/>
        <end position="193"/>
    </location>
</feature>
<feature type="compositionally biased region" description="Basic and acidic residues" evidence="1">
    <location>
        <begin position="128"/>
        <end position="140"/>
    </location>
</feature>
<feature type="compositionally biased region" description="Polar residues" evidence="1">
    <location>
        <begin position="32"/>
        <end position="46"/>
    </location>
</feature>
<evidence type="ECO:0000313" key="2">
    <source>
        <dbReference type="EMBL" id="WPG97936.1"/>
    </source>
</evidence>
<evidence type="ECO:0000313" key="3">
    <source>
        <dbReference type="Proteomes" id="UP001303373"/>
    </source>
</evidence>
<feature type="compositionally biased region" description="Low complexity" evidence="1">
    <location>
        <begin position="220"/>
        <end position="251"/>
    </location>
</feature>
<gene>
    <name evidence="2" type="ORF">R9X50_00071900</name>
</gene>